<dbReference type="PANTHER" id="PTHR43435">
    <property type="entry name" value="RIBULOKINASE"/>
    <property type="match status" value="1"/>
</dbReference>
<proteinExistence type="inferred from homology"/>
<dbReference type="GO" id="GO:0019321">
    <property type="term" value="P:pentose metabolic process"/>
    <property type="evidence" value="ECO:0007669"/>
    <property type="project" value="TreeGrafter"/>
</dbReference>
<keyword evidence="3 6" id="KW-0418">Kinase</keyword>
<dbReference type="PIRSF" id="PIRSF000538">
    <property type="entry name" value="GlpK"/>
    <property type="match status" value="1"/>
</dbReference>
<dbReference type="AlphaFoldDB" id="A0A4S3ZPR4"/>
<evidence type="ECO:0000256" key="1">
    <source>
        <dbReference type="ARBA" id="ARBA00009156"/>
    </source>
</evidence>
<dbReference type="InterPro" id="IPR018485">
    <property type="entry name" value="FGGY_C"/>
</dbReference>
<dbReference type="GO" id="GO:0019150">
    <property type="term" value="F:D-ribulokinase activity"/>
    <property type="evidence" value="ECO:0007669"/>
    <property type="project" value="TreeGrafter"/>
</dbReference>
<accession>A0A4S3ZPR4</accession>
<dbReference type="InterPro" id="IPR006003">
    <property type="entry name" value="FGGY_RbtK-like"/>
</dbReference>
<dbReference type="Pfam" id="PF02782">
    <property type="entry name" value="FGGY_C"/>
    <property type="match status" value="1"/>
</dbReference>
<dbReference type="CDD" id="cd07782">
    <property type="entry name" value="ASKHA_NBD_FGGY_D-RBK"/>
    <property type="match status" value="1"/>
</dbReference>
<dbReference type="Proteomes" id="UP000310754">
    <property type="component" value="Unassembled WGS sequence"/>
</dbReference>
<dbReference type="InterPro" id="IPR018484">
    <property type="entry name" value="FGGY_N"/>
</dbReference>
<dbReference type="InterPro" id="IPR043129">
    <property type="entry name" value="ATPase_NBD"/>
</dbReference>
<reference evidence="6 7" key="1">
    <citation type="submission" date="2019-04" db="EMBL/GenBank/DDBJ databases">
        <title>Rhizobium terrae sp. nov., isolated from a paddy soil.</title>
        <authorList>
            <person name="Lin S.-Y."/>
            <person name="Hameed A."/>
            <person name="Huang H.-I."/>
            <person name="Young C.-C."/>
        </authorList>
    </citation>
    <scope>NUCLEOTIDE SEQUENCE [LARGE SCALE GENOMIC DNA]</scope>
    <source>
        <strain evidence="6 7">CC-HIH110</strain>
    </source>
</reference>
<evidence type="ECO:0000313" key="7">
    <source>
        <dbReference type="Proteomes" id="UP000310754"/>
    </source>
</evidence>
<dbReference type="InterPro" id="IPR000577">
    <property type="entry name" value="Carb_kinase_FGGY"/>
</dbReference>
<keyword evidence="7" id="KW-1185">Reference proteome</keyword>
<evidence type="ECO:0000259" key="5">
    <source>
        <dbReference type="Pfam" id="PF02782"/>
    </source>
</evidence>
<evidence type="ECO:0000313" key="6">
    <source>
        <dbReference type="EMBL" id="THF47509.1"/>
    </source>
</evidence>
<evidence type="ECO:0000256" key="3">
    <source>
        <dbReference type="ARBA" id="ARBA00022777"/>
    </source>
</evidence>
<keyword evidence="2" id="KW-0808">Transferase</keyword>
<dbReference type="PANTHER" id="PTHR43435:SF4">
    <property type="entry name" value="FGGY CARBOHYDRATE KINASE DOMAIN-CONTAINING PROTEIN"/>
    <property type="match status" value="1"/>
</dbReference>
<organism evidence="6 7">
    <name type="scientific">Allorhizobium terrae</name>
    <dbReference type="NCBI Taxonomy" id="1848972"/>
    <lineage>
        <taxon>Bacteria</taxon>
        <taxon>Pseudomonadati</taxon>
        <taxon>Pseudomonadota</taxon>
        <taxon>Alphaproteobacteria</taxon>
        <taxon>Hyphomicrobiales</taxon>
        <taxon>Rhizobiaceae</taxon>
        <taxon>Rhizobium/Agrobacterium group</taxon>
        <taxon>Allorhizobium</taxon>
    </lineage>
</organism>
<evidence type="ECO:0000256" key="2">
    <source>
        <dbReference type="ARBA" id="ARBA00022679"/>
    </source>
</evidence>
<dbReference type="RefSeq" id="WP_190236928.1">
    <property type="nucleotide sequence ID" value="NZ_SSOA01000012.1"/>
</dbReference>
<dbReference type="GO" id="GO:0005737">
    <property type="term" value="C:cytoplasm"/>
    <property type="evidence" value="ECO:0007669"/>
    <property type="project" value="TreeGrafter"/>
</dbReference>
<name>A0A4S3ZPR4_9HYPH</name>
<sequence>MRDHVISVDVGTGSARAGVVSSTGQLLARCEHPITLSRPRDDQGEHSSEEIWNACCIAVKAALRQAAIAPSAIAAIGFDATCSLVLRDKQGEPLYLREDDGQGYDTIAWLDHRASAEAAECSELDHPVLLHHGRAMSPEAEIPKLMWLKGHRPDLWARLGHAFDLADFLTWKATGSTARSLCTLTSKWSFFGHTKPGWQRDFLADLGLEDLIVRANLPEVAVHVGQSIGPLSHSAAEALGLEPGIAVAAGMVDAYAGALGVLGAADLTNPDSQPIALIGGTSSCLIALNSKPYHGFSLWGPYFEAILPDMWLVEAGQSATGALLNHLLRSHAQGGEPSIDNHRRVIQRIGELRAHEGASFGHKINILPDFHGNRSPFADPNLTGTISGLTLDASFDGLCRIYWRACVSIALGLRQILEGMIVDQHGPTRLHLTGGHVKNPLLVELYRDATGCELMVADETDAVLVGTAINAATAAKLYPNLMTAGAAMAAKGRLAPPAPHASVDFERDYRRFLAMQRHRAELDSL</sequence>
<protein>
    <submittedName>
        <fullName evidence="6">Ribulokinase</fullName>
    </submittedName>
</protein>
<comment type="similarity">
    <text evidence="1">Belongs to the FGGY kinase family.</text>
</comment>
<dbReference type="Pfam" id="PF00370">
    <property type="entry name" value="FGGY_N"/>
    <property type="match status" value="1"/>
</dbReference>
<dbReference type="Gene3D" id="3.30.420.40">
    <property type="match status" value="1"/>
</dbReference>
<gene>
    <name evidence="6" type="ORF">E6C51_17445</name>
</gene>
<feature type="domain" description="Carbohydrate kinase FGGY N-terminal" evidence="4">
    <location>
        <begin position="5"/>
        <end position="260"/>
    </location>
</feature>
<dbReference type="Gene3D" id="1.20.58.2240">
    <property type="match status" value="1"/>
</dbReference>
<dbReference type="EMBL" id="SSOA01000012">
    <property type="protein sequence ID" value="THF47509.1"/>
    <property type="molecule type" value="Genomic_DNA"/>
</dbReference>
<dbReference type="SUPFAM" id="SSF53067">
    <property type="entry name" value="Actin-like ATPase domain"/>
    <property type="match status" value="2"/>
</dbReference>
<comment type="caution">
    <text evidence="6">The sequence shown here is derived from an EMBL/GenBank/DDBJ whole genome shotgun (WGS) entry which is preliminary data.</text>
</comment>
<feature type="domain" description="Carbohydrate kinase FGGY C-terminal" evidence="5">
    <location>
        <begin position="277"/>
        <end position="475"/>
    </location>
</feature>
<dbReference type="NCBIfam" id="TIGR01315">
    <property type="entry name" value="5C_CHO_kinase"/>
    <property type="match status" value="1"/>
</dbReference>
<evidence type="ECO:0000259" key="4">
    <source>
        <dbReference type="Pfam" id="PF00370"/>
    </source>
</evidence>